<dbReference type="GO" id="GO:0016747">
    <property type="term" value="F:acyltransferase activity, transferring groups other than amino-acyl groups"/>
    <property type="evidence" value="ECO:0007669"/>
    <property type="project" value="InterPro"/>
</dbReference>
<feature type="domain" description="N-acetyltransferase" evidence="2">
    <location>
        <begin position="144"/>
        <end position="301"/>
    </location>
</feature>
<organism evidence="3 4">
    <name type="scientific">Ilumatobacter fluminis</name>
    <dbReference type="NCBI Taxonomy" id="467091"/>
    <lineage>
        <taxon>Bacteria</taxon>
        <taxon>Bacillati</taxon>
        <taxon>Actinomycetota</taxon>
        <taxon>Acidimicrobiia</taxon>
        <taxon>Acidimicrobiales</taxon>
        <taxon>Ilumatobacteraceae</taxon>
        <taxon>Ilumatobacter</taxon>
    </lineage>
</organism>
<protein>
    <submittedName>
        <fullName evidence="3">Acetyltransferase (GNAT) family protein</fullName>
    </submittedName>
</protein>
<dbReference type="InterPro" id="IPR000182">
    <property type="entry name" value="GNAT_dom"/>
</dbReference>
<evidence type="ECO:0000313" key="4">
    <source>
        <dbReference type="Proteomes" id="UP000294558"/>
    </source>
</evidence>
<dbReference type="SUPFAM" id="SSF51206">
    <property type="entry name" value="cAMP-binding domain-like"/>
    <property type="match status" value="1"/>
</dbReference>
<name>A0A4V3EJF9_9ACTN</name>
<comment type="caution">
    <text evidence="3">The sequence shown here is derived from an EMBL/GenBank/DDBJ whole genome shotgun (WGS) entry which is preliminary data.</text>
</comment>
<dbReference type="Pfam" id="PF00027">
    <property type="entry name" value="cNMP_binding"/>
    <property type="match status" value="1"/>
</dbReference>
<dbReference type="Proteomes" id="UP000294558">
    <property type="component" value="Unassembled WGS sequence"/>
</dbReference>
<keyword evidence="4" id="KW-1185">Reference proteome</keyword>
<dbReference type="GO" id="GO:0005829">
    <property type="term" value="C:cytosol"/>
    <property type="evidence" value="ECO:0007669"/>
    <property type="project" value="TreeGrafter"/>
</dbReference>
<dbReference type="PROSITE" id="PS50042">
    <property type="entry name" value="CNMP_BINDING_3"/>
    <property type="match status" value="1"/>
</dbReference>
<dbReference type="CDD" id="cd00038">
    <property type="entry name" value="CAP_ED"/>
    <property type="match status" value="1"/>
</dbReference>
<dbReference type="AlphaFoldDB" id="A0A4V3EJF9"/>
<dbReference type="CDD" id="cd04301">
    <property type="entry name" value="NAT_SF"/>
    <property type="match status" value="1"/>
</dbReference>
<evidence type="ECO:0000313" key="3">
    <source>
        <dbReference type="EMBL" id="TDT18218.1"/>
    </source>
</evidence>
<dbReference type="InterPro" id="IPR018490">
    <property type="entry name" value="cNMP-bd_dom_sf"/>
</dbReference>
<dbReference type="InterPro" id="IPR050503">
    <property type="entry name" value="cAMP-dep_PK_reg_su-like"/>
</dbReference>
<proteinExistence type="predicted"/>
<dbReference type="RefSeq" id="WP_133870449.1">
    <property type="nucleotide sequence ID" value="NZ_SOAU01000001.1"/>
</dbReference>
<reference evidence="3 4" key="1">
    <citation type="submission" date="2019-03" db="EMBL/GenBank/DDBJ databases">
        <title>Sequencing the genomes of 1000 actinobacteria strains.</title>
        <authorList>
            <person name="Klenk H.-P."/>
        </authorList>
    </citation>
    <scope>NUCLEOTIDE SEQUENCE [LARGE SCALE GENOMIC DNA]</scope>
    <source>
        <strain evidence="3 4">DSM 18936</strain>
    </source>
</reference>
<dbReference type="GO" id="GO:0005952">
    <property type="term" value="C:cAMP-dependent protein kinase complex"/>
    <property type="evidence" value="ECO:0007669"/>
    <property type="project" value="InterPro"/>
</dbReference>
<dbReference type="SUPFAM" id="SSF55729">
    <property type="entry name" value="Acyl-CoA N-acyltransferases (Nat)"/>
    <property type="match status" value="1"/>
</dbReference>
<dbReference type="OrthoDB" id="190266at2"/>
<dbReference type="Gene3D" id="3.40.630.30">
    <property type="match status" value="1"/>
</dbReference>
<dbReference type="PROSITE" id="PS51186">
    <property type="entry name" value="GNAT"/>
    <property type="match status" value="1"/>
</dbReference>
<dbReference type="Gene3D" id="2.60.120.10">
    <property type="entry name" value="Jelly Rolls"/>
    <property type="match status" value="1"/>
</dbReference>
<dbReference type="EMBL" id="SOAU01000001">
    <property type="protein sequence ID" value="TDT18218.1"/>
    <property type="molecule type" value="Genomic_DNA"/>
</dbReference>
<keyword evidence="3" id="KW-0808">Transferase</keyword>
<dbReference type="Pfam" id="PF13302">
    <property type="entry name" value="Acetyltransf_3"/>
    <property type="match status" value="1"/>
</dbReference>
<dbReference type="InterPro" id="IPR016181">
    <property type="entry name" value="Acyl_CoA_acyltransferase"/>
</dbReference>
<evidence type="ECO:0000259" key="2">
    <source>
        <dbReference type="PROSITE" id="PS51186"/>
    </source>
</evidence>
<dbReference type="PANTHER" id="PTHR11635:SF152">
    <property type="entry name" value="CAMP-DEPENDENT PROTEIN KINASE TYPE I REGULATORY SUBUNIT-RELATED"/>
    <property type="match status" value="1"/>
</dbReference>
<dbReference type="InterPro" id="IPR014710">
    <property type="entry name" value="RmlC-like_jellyroll"/>
</dbReference>
<feature type="domain" description="Cyclic nucleotide-binding" evidence="1">
    <location>
        <begin position="8"/>
        <end position="110"/>
    </location>
</feature>
<gene>
    <name evidence="3" type="ORF">BDK89_3835</name>
</gene>
<dbReference type="InterPro" id="IPR000595">
    <property type="entry name" value="cNMP-bd_dom"/>
</dbReference>
<sequence length="339" mass="36428">MSLLELPLFDGVDAVDLADLADALRPRRLEAGEVLMAEGTAAEIFAIVESGEAVVHTSRDGDTVELARLGRGDIVGELGLLIDGTRTSSVAATSDLDVLVGDLDAFEALLAVPTVRSRLQLIVSRRLAVNARPVPIELRDGTTVLVRPLLPTDRERHHEAVWSASAETLRFRFFTSARPSRRILDYLIDIDYVDHFAWICLSTDDEGIGIIRYVQPRERPDEVEVAFGTDEGWQRRGIATMLLGAIGVAAEEAGYPELVGYYVNDNHGSEALFQKVGARFARSEPGVREARVAVDAAVALLGSSDAEALRATVADIVTAGGLALTDAGTPPDVPVDPLP</sequence>
<dbReference type="SMART" id="SM00100">
    <property type="entry name" value="cNMP"/>
    <property type="match status" value="1"/>
</dbReference>
<dbReference type="PANTHER" id="PTHR11635">
    <property type="entry name" value="CAMP-DEPENDENT PROTEIN KINASE REGULATORY CHAIN"/>
    <property type="match status" value="1"/>
</dbReference>
<evidence type="ECO:0000259" key="1">
    <source>
        <dbReference type="PROSITE" id="PS50042"/>
    </source>
</evidence>
<accession>A0A4V3EJF9</accession>